<reference evidence="3 4" key="1">
    <citation type="journal article" date="2012" name="PLoS Pathog.">
        <title>Diverse lifestyles and strategies of plant pathogenesis encoded in the genomes of eighteen Dothideomycetes fungi.</title>
        <authorList>
            <person name="Ohm R.A."/>
            <person name="Feau N."/>
            <person name="Henrissat B."/>
            <person name="Schoch C.L."/>
            <person name="Horwitz B.A."/>
            <person name="Barry K.W."/>
            <person name="Condon B.J."/>
            <person name="Copeland A.C."/>
            <person name="Dhillon B."/>
            <person name="Glaser F."/>
            <person name="Hesse C.N."/>
            <person name="Kosti I."/>
            <person name="LaButti K."/>
            <person name="Lindquist E.A."/>
            <person name="Lucas S."/>
            <person name="Salamov A.A."/>
            <person name="Bradshaw R.E."/>
            <person name="Ciuffetti L."/>
            <person name="Hamelin R.C."/>
            <person name="Kema G.H.J."/>
            <person name="Lawrence C."/>
            <person name="Scott J.A."/>
            <person name="Spatafora J.W."/>
            <person name="Turgeon B.G."/>
            <person name="de Wit P.J.G.M."/>
            <person name="Zhong S."/>
            <person name="Goodwin S.B."/>
            <person name="Grigoriev I.V."/>
        </authorList>
    </citation>
    <scope>NUCLEOTIDE SEQUENCE [LARGE SCALE GENOMIC DNA]</scope>
    <source>
        <strain evidence="4">ND90Pr / ATCC 201652</strain>
    </source>
</reference>
<name>M2T7W7_COCSN</name>
<dbReference type="RefSeq" id="XP_007698249.1">
    <property type="nucleotide sequence ID" value="XM_007700059.1"/>
</dbReference>
<gene>
    <name evidence="3" type="ORF">COCSADRAFT_24984</name>
</gene>
<accession>M2T7W7</accession>
<dbReference type="AlphaFoldDB" id="M2T7W7"/>
<feature type="region of interest" description="Disordered" evidence="1">
    <location>
        <begin position="400"/>
        <end position="420"/>
    </location>
</feature>
<keyword evidence="4" id="KW-1185">Reference proteome</keyword>
<dbReference type="Proteomes" id="UP000016934">
    <property type="component" value="Unassembled WGS sequence"/>
</dbReference>
<feature type="domain" description="DNA2/NAM7 helicase-like C-terminal" evidence="2">
    <location>
        <begin position="283"/>
        <end position="397"/>
    </location>
</feature>
<protein>
    <recommendedName>
        <fullName evidence="2">DNA2/NAM7 helicase-like C-terminal domain-containing protein</fullName>
    </recommendedName>
</protein>
<dbReference type="Gene3D" id="3.40.50.300">
    <property type="entry name" value="P-loop containing nucleotide triphosphate hydrolases"/>
    <property type="match status" value="1"/>
</dbReference>
<dbReference type="GeneID" id="19135188"/>
<evidence type="ECO:0000256" key="1">
    <source>
        <dbReference type="SAM" id="MobiDB-lite"/>
    </source>
</evidence>
<dbReference type="InterPro" id="IPR027417">
    <property type="entry name" value="P-loop_NTPase"/>
</dbReference>
<dbReference type="KEGG" id="bsc:COCSADRAFT_24984"/>
<proteinExistence type="predicted"/>
<dbReference type="EMBL" id="KB445641">
    <property type="protein sequence ID" value="EMD65331.1"/>
    <property type="molecule type" value="Genomic_DNA"/>
</dbReference>
<dbReference type="OrthoDB" id="4510589at2759"/>
<organism evidence="3 4">
    <name type="scientific">Cochliobolus sativus (strain ND90Pr / ATCC 201652)</name>
    <name type="common">Common root rot and spot blotch fungus</name>
    <name type="synonym">Bipolaris sorokiniana</name>
    <dbReference type="NCBI Taxonomy" id="665912"/>
    <lineage>
        <taxon>Eukaryota</taxon>
        <taxon>Fungi</taxon>
        <taxon>Dikarya</taxon>
        <taxon>Ascomycota</taxon>
        <taxon>Pezizomycotina</taxon>
        <taxon>Dothideomycetes</taxon>
        <taxon>Pleosporomycetidae</taxon>
        <taxon>Pleosporales</taxon>
        <taxon>Pleosporineae</taxon>
        <taxon>Pleosporaceae</taxon>
        <taxon>Bipolaris</taxon>
    </lineage>
</organism>
<evidence type="ECO:0000313" key="3">
    <source>
        <dbReference type="EMBL" id="EMD65331.1"/>
    </source>
</evidence>
<evidence type="ECO:0000259" key="2">
    <source>
        <dbReference type="Pfam" id="PF13087"/>
    </source>
</evidence>
<dbReference type="Pfam" id="PF13087">
    <property type="entry name" value="AAA_12"/>
    <property type="match status" value="1"/>
</dbReference>
<dbReference type="InterPro" id="IPR041679">
    <property type="entry name" value="DNA2/NAM7-like_C"/>
</dbReference>
<evidence type="ECO:0000313" key="4">
    <source>
        <dbReference type="Proteomes" id="UP000016934"/>
    </source>
</evidence>
<sequence length="420" mass="47078">MTVLNCDIAEYETASLSSFLYPTYNQLLENRRGGKNSTHIILGELPPTGNRLMQNSVWRQLQFPNIRFCTAICRMSLALECSIASNAEIYHHCLVGLSYWESGKVEIPHYQPHQLAPTDIASTVLNAGTELSSLTQYGSSLASSSQDLKVNAIDATQGGQRGGRGRPDGRVAAERERVARQEAFAVPDPLLDIITEVCSDILYCFSPSTNDTDRWRGETTVFMAIYQRCNRQVIPAPKSKDTCVHNDHHCKPQKEDANNRLTSRYRWRKSTAAATLLVYRTATKSRYNIEFVSCGIRVAFELVKAGFPGSEVAITSAYTAQVATYRYTLHNFIDWCLHQDVSSGEYRLSTQLNYIEIFTVDKMQGDQKEAIIHCTTTSSDLGFTTEATRQLLANSRALRTRDRGQKRRSLPMVTCGRGSQ</sequence>
<dbReference type="HOGENOM" id="CLU_653824_0_0_1"/>
<reference evidence="4" key="2">
    <citation type="journal article" date="2013" name="PLoS Genet.">
        <title>Comparative genome structure, secondary metabolite, and effector coding capacity across Cochliobolus pathogens.</title>
        <authorList>
            <person name="Condon B.J."/>
            <person name="Leng Y."/>
            <person name="Wu D."/>
            <person name="Bushley K.E."/>
            <person name="Ohm R.A."/>
            <person name="Otillar R."/>
            <person name="Martin J."/>
            <person name="Schackwitz W."/>
            <person name="Grimwood J."/>
            <person name="MohdZainudin N."/>
            <person name="Xue C."/>
            <person name="Wang R."/>
            <person name="Manning V.A."/>
            <person name="Dhillon B."/>
            <person name="Tu Z.J."/>
            <person name="Steffenson B.J."/>
            <person name="Salamov A."/>
            <person name="Sun H."/>
            <person name="Lowry S."/>
            <person name="LaButti K."/>
            <person name="Han J."/>
            <person name="Copeland A."/>
            <person name="Lindquist E."/>
            <person name="Barry K."/>
            <person name="Schmutz J."/>
            <person name="Baker S.E."/>
            <person name="Ciuffetti L.M."/>
            <person name="Grigoriev I.V."/>
            <person name="Zhong S."/>
            <person name="Turgeon B.G."/>
        </authorList>
    </citation>
    <scope>NUCLEOTIDE SEQUENCE [LARGE SCALE GENOMIC DNA]</scope>
    <source>
        <strain evidence="4">ND90Pr / ATCC 201652</strain>
    </source>
</reference>